<dbReference type="Proteomes" id="UP001159364">
    <property type="component" value="Unassembled WGS sequence"/>
</dbReference>
<proteinExistence type="predicted"/>
<reference evidence="1 2" key="1">
    <citation type="submission" date="2021-09" db="EMBL/GenBank/DDBJ databases">
        <title>Genomic insights and catalytic innovation underlie evolution of tropane alkaloids biosynthesis.</title>
        <authorList>
            <person name="Wang Y.-J."/>
            <person name="Tian T."/>
            <person name="Huang J.-P."/>
            <person name="Huang S.-X."/>
        </authorList>
    </citation>
    <scope>NUCLEOTIDE SEQUENCE [LARGE SCALE GENOMIC DNA]</scope>
    <source>
        <strain evidence="1">KIB-2018</strain>
        <tissue evidence="1">Leaf</tissue>
    </source>
</reference>
<protein>
    <submittedName>
        <fullName evidence="1">Uncharacterized protein</fullName>
    </submittedName>
</protein>
<organism evidence="1 2">
    <name type="scientific">Erythroxylum novogranatense</name>
    <dbReference type="NCBI Taxonomy" id="1862640"/>
    <lineage>
        <taxon>Eukaryota</taxon>
        <taxon>Viridiplantae</taxon>
        <taxon>Streptophyta</taxon>
        <taxon>Embryophyta</taxon>
        <taxon>Tracheophyta</taxon>
        <taxon>Spermatophyta</taxon>
        <taxon>Magnoliopsida</taxon>
        <taxon>eudicotyledons</taxon>
        <taxon>Gunneridae</taxon>
        <taxon>Pentapetalae</taxon>
        <taxon>rosids</taxon>
        <taxon>fabids</taxon>
        <taxon>Malpighiales</taxon>
        <taxon>Erythroxylaceae</taxon>
        <taxon>Erythroxylum</taxon>
    </lineage>
</organism>
<dbReference type="AlphaFoldDB" id="A0AAV8S5I0"/>
<evidence type="ECO:0000313" key="2">
    <source>
        <dbReference type="Proteomes" id="UP001159364"/>
    </source>
</evidence>
<accession>A0AAV8S5I0</accession>
<gene>
    <name evidence="1" type="ORF">K2173_014458</name>
</gene>
<sequence>MLCLSVSLICHTPCSTLITRGTTIWVESDMQWLLVMFKGKHYRTQLQLGNGAVFAASYIQVYV</sequence>
<comment type="caution">
    <text evidence="1">The sequence shown here is derived from an EMBL/GenBank/DDBJ whole genome shotgun (WGS) entry which is preliminary data.</text>
</comment>
<evidence type="ECO:0000313" key="1">
    <source>
        <dbReference type="EMBL" id="KAJ8747300.1"/>
    </source>
</evidence>
<keyword evidence="2" id="KW-1185">Reference proteome</keyword>
<dbReference type="EMBL" id="JAIWQS010000200">
    <property type="protein sequence ID" value="KAJ8747300.1"/>
    <property type="molecule type" value="Genomic_DNA"/>
</dbReference>
<name>A0AAV8S5I0_9ROSI</name>